<name>A0A2K3JLQ3_TRIPR</name>
<sequence>MHNQSRLADQFGRGVMRVTIVGRRTTQGRSYIFKEAAERAGGKAVCGEPFTRIKEEEG</sequence>
<gene>
    <name evidence="3" type="ORF">L195_g011787</name>
    <name evidence="2" type="ORF">L195_g029425</name>
    <name evidence="1" type="ORF">L195_g048583</name>
</gene>
<comment type="caution">
    <text evidence="1">The sequence shown here is derived from an EMBL/GenBank/DDBJ whole genome shotgun (WGS) entry which is preliminary data.</text>
</comment>
<organism evidence="1 4">
    <name type="scientific">Trifolium pratense</name>
    <name type="common">Red clover</name>
    <dbReference type="NCBI Taxonomy" id="57577"/>
    <lineage>
        <taxon>Eukaryota</taxon>
        <taxon>Viridiplantae</taxon>
        <taxon>Streptophyta</taxon>
        <taxon>Embryophyta</taxon>
        <taxon>Tracheophyta</taxon>
        <taxon>Spermatophyta</taxon>
        <taxon>Magnoliopsida</taxon>
        <taxon>eudicotyledons</taxon>
        <taxon>Gunneridae</taxon>
        <taxon>Pentapetalae</taxon>
        <taxon>rosids</taxon>
        <taxon>fabids</taxon>
        <taxon>Fabales</taxon>
        <taxon>Fabaceae</taxon>
        <taxon>Papilionoideae</taxon>
        <taxon>50 kb inversion clade</taxon>
        <taxon>NPAAA clade</taxon>
        <taxon>Hologalegina</taxon>
        <taxon>IRL clade</taxon>
        <taxon>Trifolieae</taxon>
        <taxon>Trifolium</taxon>
    </lineage>
</organism>
<accession>A0A2K3JLQ3</accession>
<evidence type="ECO:0000313" key="1">
    <source>
        <dbReference type="EMBL" id="PNX54960.1"/>
    </source>
</evidence>
<reference evidence="1 4" key="2">
    <citation type="journal article" date="2017" name="Front. Plant Sci.">
        <title>Gene Classification and Mining of Molecular Markers Useful in Red Clover (Trifolium pratense) Breeding.</title>
        <authorList>
            <person name="Istvanek J."/>
            <person name="Dluhosova J."/>
            <person name="Dluhos P."/>
            <person name="Patkova L."/>
            <person name="Nedelnik J."/>
            <person name="Repkova J."/>
        </authorList>
    </citation>
    <scope>NUCLEOTIDE SEQUENCE [LARGE SCALE GENOMIC DNA]</scope>
    <source>
        <strain evidence="4">cv. Tatra</strain>
        <tissue evidence="1">Young leaves</tissue>
    </source>
</reference>
<evidence type="ECO:0000313" key="4">
    <source>
        <dbReference type="Proteomes" id="UP000236291"/>
    </source>
</evidence>
<proteinExistence type="predicted"/>
<reference evidence="1 4" key="1">
    <citation type="journal article" date="2014" name="Am. J. Bot.">
        <title>Genome assembly and annotation for red clover (Trifolium pratense; Fabaceae).</title>
        <authorList>
            <person name="Istvanek J."/>
            <person name="Jaros M."/>
            <person name="Krenek A."/>
            <person name="Repkova J."/>
        </authorList>
    </citation>
    <scope>NUCLEOTIDE SEQUENCE [LARGE SCALE GENOMIC DNA]</scope>
    <source>
        <strain evidence="4">cv. Tatra</strain>
        <tissue evidence="1">Young leaves</tissue>
    </source>
</reference>
<evidence type="ECO:0000313" key="3">
    <source>
        <dbReference type="EMBL" id="PNY15097.1"/>
    </source>
</evidence>
<dbReference type="EMBL" id="ASHM01007387">
    <property type="protein sequence ID" value="PNY15097.1"/>
    <property type="molecule type" value="Genomic_DNA"/>
</dbReference>
<dbReference type="EMBL" id="ASHM01026160">
    <property type="protein sequence ID" value="PNX73523.1"/>
    <property type="molecule type" value="Genomic_DNA"/>
</dbReference>
<protein>
    <submittedName>
        <fullName evidence="1">Uncharacterized protein</fullName>
    </submittedName>
</protein>
<dbReference type="EMBL" id="ASHM01069736">
    <property type="protein sequence ID" value="PNX54960.1"/>
    <property type="molecule type" value="Genomic_DNA"/>
</dbReference>
<dbReference type="AlphaFoldDB" id="A0A2K3JLQ3"/>
<evidence type="ECO:0000313" key="2">
    <source>
        <dbReference type="EMBL" id="PNX73523.1"/>
    </source>
</evidence>
<dbReference type="Proteomes" id="UP000236291">
    <property type="component" value="Unassembled WGS sequence"/>
</dbReference>